<comment type="caution">
    <text evidence="1">The sequence shown here is derived from an EMBL/GenBank/DDBJ whole genome shotgun (WGS) entry which is preliminary data.</text>
</comment>
<sequence length="100" mass="11657">MPSKIMEQTLLETMFRHMENKEVIGDSLHGFTKGKLPEKFGGLLQRGYYLDLCKAFDTIPQDILISKLKRNGFERWTAQWIRNWLDGHTQKVLANDAMSK</sequence>
<organism evidence="1 2">
    <name type="scientific">Grus japonensis</name>
    <name type="common">Japanese crane</name>
    <name type="synonym">Red-crowned crane</name>
    <dbReference type="NCBI Taxonomy" id="30415"/>
    <lineage>
        <taxon>Eukaryota</taxon>
        <taxon>Metazoa</taxon>
        <taxon>Chordata</taxon>
        <taxon>Craniata</taxon>
        <taxon>Vertebrata</taxon>
        <taxon>Euteleostomi</taxon>
        <taxon>Archelosauria</taxon>
        <taxon>Archosauria</taxon>
        <taxon>Dinosauria</taxon>
        <taxon>Saurischia</taxon>
        <taxon>Theropoda</taxon>
        <taxon>Coelurosauria</taxon>
        <taxon>Aves</taxon>
        <taxon>Neognathae</taxon>
        <taxon>Neoaves</taxon>
        <taxon>Gruiformes</taxon>
        <taxon>Gruidae</taxon>
        <taxon>Grus</taxon>
    </lineage>
</organism>
<protein>
    <recommendedName>
        <fullName evidence="3">Reverse transcriptase domain-containing protein</fullName>
    </recommendedName>
</protein>
<name>A0ABC9XTU7_GRUJA</name>
<dbReference type="PANTHER" id="PTHR33332">
    <property type="entry name" value="REVERSE TRANSCRIPTASE DOMAIN-CONTAINING PROTEIN"/>
    <property type="match status" value="1"/>
</dbReference>
<proteinExistence type="predicted"/>
<evidence type="ECO:0000313" key="2">
    <source>
        <dbReference type="Proteomes" id="UP001623348"/>
    </source>
</evidence>
<evidence type="ECO:0008006" key="3">
    <source>
        <dbReference type="Google" id="ProtNLM"/>
    </source>
</evidence>
<accession>A0ABC9XTU7</accession>
<reference evidence="1 2" key="1">
    <citation type="submission" date="2024-06" db="EMBL/GenBank/DDBJ databases">
        <title>The draft genome of Grus japonensis, version 3.</title>
        <authorList>
            <person name="Nabeshima K."/>
            <person name="Suzuki S."/>
            <person name="Onuma M."/>
        </authorList>
    </citation>
    <scope>NUCLEOTIDE SEQUENCE [LARGE SCALE GENOMIC DNA]</scope>
    <source>
        <strain evidence="1 2">451A</strain>
    </source>
</reference>
<dbReference type="Proteomes" id="UP001623348">
    <property type="component" value="Unassembled WGS sequence"/>
</dbReference>
<gene>
    <name evidence="1" type="ORF">GRJ2_002463100</name>
</gene>
<keyword evidence="2" id="KW-1185">Reference proteome</keyword>
<dbReference type="AlphaFoldDB" id="A0ABC9XTU7"/>
<dbReference type="EMBL" id="BAAFJT010000025">
    <property type="protein sequence ID" value="GAB0199977.1"/>
    <property type="molecule type" value="Genomic_DNA"/>
</dbReference>
<evidence type="ECO:0000313" key="1">
    <source>
        <dbReference type="EMBL" id="GAB0199977.1"/>
    </source>
</evidence>